<feature type="transmembrane region" description="Helical" evidence="11">
    <location>
        <begin position="201"/>
        <end position="224"/>
    </location>
</feature>
<feature type="region of interest" description="Disordered" evidence="10">
    <location>
        <begin position="1"/>
        <end position="75"/>
    </location>
</feature>
<dbReference type="InterPro" id="IPR032974">
    <property type="entry name" value="Polypren_kinase"/>
</dbReference>
<keyword evidence="13" id="KW-1185">Reference proteome</keyword>
<comment type="similarity">
    <text evidence="2">Belongs to the polyprenol kinase family.</text>
</comment>
<comment type="subcellular location">
    <subcellularLocation>
        <location evidence="1">Endoplasmic reticulum membrane</location>
        <topology evidence="1">Multi-pass membrane protein</topology>
    </subcellularLocation>
</comment>
<proteinExistence type="inferred from homology"/>
<feature type="transmembrane region" description="Helical" evidence="11">
    <location>
        <begin position="425"/>
        <end position="443"/>
    </location>
</feature>
<evidence type="ECO:0000313" key="13">
    <source>
        <dbReference type="Proteomes" id="UP001165120"/>
    </source>
</evidence>
<dbReference type="EMBL" id="BSXN01000120">
    <property type="protein sequence ID" value="GME67209.1"/>
    <property type="molecule type" value="Genomic_DNA"/>
</dbReference>
<dbReference type="PANTHER" id="PTHR13205:SF15">
    <property type="entry name" value="DOLICHOL KINASE"/>
    <property type="match status" value="1"/>
</dbReference>
<evidence type="ECO:0000256" key="6">
    <source>
        <dbReference type="ARBA" id="ARBA00022777"/>
    </source>
</evidence>
<feature type="transmembrane region" description="Helical" evidence="11">
    <location>
        <begin position="107"/>
        <end position="124"/>
    </location>
</feature>
<dbReference type="GO" id="GO:0043048">
    <property type="term" value="P:dolichyl monophosphate biosynthetic process"/>
    <property type="evidence" value="ECO:0007669"/>
    <property type="project" value="TreeGrafter"/>
</dbReference>
<feature type="transmembrane region" description="Helical" evidence="11">
    <location>
        <begin position="176"/>
        <end position="194"/>
    </location>
</feature>
<dbReference type="EC" id="2.7.1.108" evidence="3"/>
<feature type="transmembrane region" description="Helical" evidence="11">
    <location>
        <begin position="268"/>
        <end position="286"/>
    </location>
</feature>
<reference evidence="12" key="1">
    <citation type="submission" date="2023-04" db="EMBL/GenBank/DDBJ databases">
        <title>Candida boidinii NBRC 10035.</title>
        <authorList>
            <person name="Ichikawa N."/>
            <person name="Sato H."/>
            <person name="Tonouchi N."/>
        </authorList>
    </citation>
    <scope>NUCLEOTIDE SEQUENCE</scope>
    <source>
        <strain evidence="12">NBRC 10035</strain>
    </source>
</reference>
<feature type="transmembrane region" description="Helical" evidence="11">
    <location>
        <begin position="133"/>
        <end position="156"/>
    </location>
</feature>
<protein>
    <recommendedName>
        <fullName evidence="3">dolichol kinase</fullName>
        <ecNumber evidence="3">2.7.1.108</ecNumber>
    </recommendedName>
</protein>
<feature type="transmembrane region" description="Helical" evidence="11">
    <location>
        <begin position="326"/>
        <end position="352"/>
    </location>
</feature>
<evidence type="ECO:0000256" key="7">
    <source>
        <dbReference type="ARBA" id="ARBA00022824"/>
    </source>
</evidence>
<feature type="compositionally biased region" description="Low complexity" evidence="10">
    <location>
        <begin position="56"/>
        <end position="66"/>
    </location>
</feature>
<keyword evidence="4" id="KW-0808">Transferase</keyword>
<feature type="transmembrane region" description="Helical" evidence="11">
    <location>
        <begin position="372"/>
        <end position="391"/>
    </location>
</feature>
<evidence type="ECO:0000256" key="4">
    <source>
        <dbReference type="ARBA" id="ARBA00022679"/>
    </source>
</evidence>
<dbReference type="PANTHER" id="PTHR13205">
    <property type="entry name" value="TRANSMEMBRANE PROTEIN 15-RELATED"/>
    <property type="match status" value="1"/>
</dbReference>
<evidence type="ECO:0000256" key="3">
    <source>
        <dbReference type="ARBA" id="ARBA00012132"/>
    </source>
</evidence>
<evidence type="ECO:0000256" key="2">
    <source>
        <dbReference type="ARBA" id="ARBA00010794"/>
    </source>
</evidence>
<name>A0A9W6WE69_CANBO</name>
<gene>
    <name evidence="12" type="ORF">Cboi02_000063800</name>
</gene>
<comment type="caution">
    <text evidence="12">The sequence shown here is derived from an EMBL/GenBank/DDBJ whole genome shotgun (WGS) entry which is preliminary data.</text>
</comment>
<keyword evidence="9 11" id="KW-0472">Membrane</keyword>
<dbReference type="GO" id="GO:0004168">
    <property type="term" value="F:dolichol kinase activity"/>
    <property type="evidence" value="ECO:0007669"/>
    <property type="project" value="UniProtKB-EC"/>
</dbReference>
<evidence type="ECO:0000256" key="5">
    <source>
        <dbReference type="ARBA" id="ARBA00022692"/>
    </source>
</evidence>
<evidence type="ECO:0000256" key="10">
    <source>
        <dbReference type="SAM" id="MobiDB-lite"/>
    </source>
</evidence>
<accession>A0A9W6WE69</accession>
<evidence type="ECO:0000256" key="8">
    <source>
        <dbReference type="ARBA" id="ARBA00022989"/>
    </source>
</evidence>
<feature type="compositionally biased region" description="Low complexity" evidence="10">
    <location>
        <begin position="9"/>
        <end position="26"/>
    </location>
</feature>
<keyword evidence="6" id="KW-0418">Kinase</keyword>
<feature type="transmembrane region" description="Helical" evidence="11">
    <location>
        <begin position="469"/>
        <end position="486"/>
    </location>
</feature>
<feature type="transmembrane region" description="Helical" evidence="11">
    <location>
        <begin position="236"/>
        <end position="256"/>
    </location>
</feature>
<dbReference type="AlphaFoldDB" id="A0A9W6WE69"/>
<evidence type="ECO:0000256" key="11">
    <source>
        <dbReference type="SAM" id="Phobius"/>
    </source>
</evidence>
<dbReference type="GO" id="GO:0005789">
    <property type="term" value="C:endoplasmic reticulum membrane"/>
    <property type="evidence" value="ECO:0007669"/>
    <property type="project" value="UniProtKB-SubCell"/>
</dbReference>
<evidence type="ECO:0000256" key="1">
    <source>
        <dbReference type="ARBA" id="ARBA00004477"/>
    </source>
</evidence>
<evidence type="ECO:0000313" key="12">
    <source>
        <dbReference type="EMBL" id="GME67209.1"/>
    </source>
</evidence>
<keyword evidence="8 11" id="KW-1133">Transmembrane helix</keyword>
<sequence length="592" mass="66188">MPPRKSARTTRSQKAAAAAATAASSSLDVPPVEEKEGGINMDEWEREQKYGKVPKSKTSPKNTSTSENAIEEKEPETLEELIEAEEDLSTIGYIIAHIEFHVLPNHIIQLVFLFFPVHLVYLLNQDKEEIVPYFYNCLFILIGVLVELFVITNSAWQRFKKDRQLDEPVGYSPPKIPEFGSIYTVLISLVVCLIKYPEKLAVIGGCVLQITDMALLPRVIISMIMSSQLILEYEHFNIIEIVLIPIIHAFVVYVLTEFGGKSVASYERHFFGILVVCLLFFVVPGASSQIIVIFKFLFTSYSIGFLCASPFYELYKHFANDIGGSYIFLAITHGAFYVLGCISTFKLLTPWLGETPVEWLLKFIKQDSERQLIVQCWIAFSVILIPSVFTFARFLPLDIRRKIWHYAIFAAVAYPLIVQPELTSLALIGLFGVILIVEIQRSLKLRPFGAYLSSLFEPFEDKKDKEGPLVVSYIYLVVGILVPVLLEGCTGKGASITGLVVSGLGDSTASILGKRYGSHKWPHSNKTFEGTFALFVTSVAAFYGFQYLGQNELSHNAILISSFITALIEGATDINDNLLSPAICYMCLLVVE</sequence>
<keyword evidence="5 11" id="KW-0812">Transmembrane</keyword>
<dbReference type="Proteomes" id="UP001165120">
    <property type="component" value="Unassembled WGS sequence"/>
</dbReference>
<evidence type="ECO:0000256" key="9">
    <source>
        <dbReference type="ARBA" id="ARBA00023136"/>
    </source>
</evidence>
<keyword evidence="7" id="KW-0256">Endoplasmic reticulum</keyword>
<organism evidence="12 13">
    <name type="scientific">Candida boidinii</name>
    <name type="common">Yeast</name>
    <dbReference type="NCBI Taxonomy" id="5477"/>
    <lineage>
        <taxon>Eukaryota</taxon>
        <taxon>Fungi</taxon>
        <taxon>Dikarya</taxon>
        <taxon>Ascomycota</taxon>
        <taxon>Saccharomycotina</taxon>
        <taxon>Pichiomycetes</taxon>
        <taxon>Pichiales</taxon>
        <taxon>Pichiaceae</taxon>
        <taxon>Ogataea</taxon>
        <taxon>Ogataea/Candida clade</taxon>
    </lineage>
</organism>